<gene>
    <name evidence="1" type="ORF">CVS27_03130</name>
</gene>
<evidence type="ECO:0000313" key="1">
    <source>
        <dbReference type="EMBL" id="POH74874.1"/>
    </source>
</evidence>
<accession>A0A2S4A0J5</accession>
<evidence type="ECO:0000313" key="2">
    <source>
        <dbReference type="Proteomes" id="UP000237061"/>
    </source>
</evidence>
<proteinExistence type="predicted"/>
<organism evidence="1 2">
    <name type="scientific">Arthrobacter glacialis</name>
    <dbReference type="NCBI Taxonomy" id="1664"/>
    <lineage>
        <taxon>Bacteria</taxon>
        <taxon>Bacillati</taxon>
        <taxon>Actinomycetota</taxon>
        <taxon>Actinomycetes</taxon>
        <taxon>Micrococcales</taxon>
        <taxon>Micrococcaceae</taxon>
        <taxon>Arthrobacter</taxon>
    </lineage>
</organism>
<protein>
    <recommendedName>
        <fullName evidence="3">DUF559 domain-containing protein</fullName>
    </recommendedName>
</protein>
<dbReference type="AlphaFoldDB" id="A0A2S4A0J5"/>
<sequence length="281" mass="31146">MGDMTHEDDLKSSTVVAELVRRGKVARRKDLLVSGCTDWGVSVAERNGLIRRIGRGYVALPDADPLDVRLARHQARRTCFSKAEQLGLWIITAPEAPHVAAAHGRPVPGCVVHRVRGPQSLMDILRQCVQCGTEAEALVVLESAVVLKKCTIPQLRAAFTGRTGAKGRTIIEMLDPQSMSIVETLARYYLRQQGYNVQSQFYVKGVGHLDLLIEGLLGLETDGERYHNTPSGWADDLMRNNLLVMEGRKCLRVSAQMVLHRPDILCDWVRQALATISSETK</sequence>
<evidence type="ECO:0008006" key="3">
    <source>
        <dbReference type="Google" id="ProtNLM"/>
    </source>
</evidence>
<dbReference type="EMBL" id="PPXC01000002">
    <property type="protein sequence ID" value="POH74874.1"/>
    <property type="molecule type" value="Genomic_DNA"/>
</dbReference>
<name>A0A2S4A0J5_ARTGL</name>
<keyword evidence="2" id="KW-1185">Reference proteome</keyword>
<reference evidence="1 2" key="1">
    <citation type="submission" date="2018-01" db="EMBL/GenBank/DDBJ databases">
        <title>Arthrobacter sp. nov., from glaciers in China.</title>
        <authorList>
            <person name="Liu Q."/>
            <person name="Xin Y.-H."/>
        </authorList>
    </citation>
    <scope>NUCLEOTIDE SEQUENCE [LARGE SCALE GENOMIC DNA]</scope>
    <source>
        <strain evidence="1 2">HLT2-12-2</strain>
    </source>
</reference>
<dbReference type="Proteomes" id="UP000237061">
    <property type="component" value="Unassembled WGS sequence"/>
</dbReference>
<comment type="caution">
    <text evidence="1">The sequence shown here is derived from an EMBL/GenBank/DDBJ whole genome shotgun (WGS) entry which is preliminary data.</text>
</comment>
<dbReference type="Gene3D" id="3.40.960.10">
    <property type="entry name" value="VSR Endonuclease"/>
    <property type="match status" value="1"/>
</dbReference>